<organism evidence="1 2">
    <name type="scientific">Phlebiopsis gigantea (strain 11061_1 CR5-6)</name>
    <name type="common">White-rot fungus</name>
    <name type="synonym">Peniophora gigantea</name>
    <dbReference type="NCBI Taxonomy" id="745531"/>
    <lineage>
        <taxon>Eukaryota</taxon>
        <taxon>Fungi</taxon>
        <taxon>Dikarya</taxon>
        <taxon>Basidiomycota</taxon>
        <taxon>Agaricomycotina</taxon>
        <taxon>Agaricomycetes</taxon>
        <taxon>Polyporales</taxon>
        <taxon>Phanerochaetaceae</taxon>
        <taxon>Phlebiopsis</taxon>
    </lineage>
</organism>
<accession>A0A0C3SB35</accession>
<sequence length="221" mass="24740">MGRTYARTVEYIAIEVGVGDLLCAGCKYFLRFLSETLRRLTTEYREVSLQCDWSAIDLGSAPTLLWFALGIMTSSRPCANFKCGPCALAGCFTFHTAPFNHDYLSRSNGTISTSRKWSPVLLAGTRLERSGRRLGSALNSWVGHGQNSYTPFTRHRIASTQFAQALVQALLLCLKWCECTSIETRVALKDIMYVVRRDEYIGLLMILTVPDTRKCLSLTPC</sequence>
<dbReference type="AlphaFoldDB" id="A0A0C3SB35"/>
<dbReference type="Proteomes" id="UP000053257">
    <property type="component" value="Unassembled WGS sequence"/>
</dbReference>
<proteinExistence type="predicted"/>
<evidence type="ECO:0000313" key="1">
    <source>
        <dbReference type="EMBL" id="KIP07590.1"/>
    </source>
</evidence>
<reference evidence="1 2" key="1">
    <citation type="journal article" date="2014" name="PLoS Genet.">
        <title>Analysis of the Phlebiopsis gigantea genome, transcriptome and secretome provides insight into its pioneer colonization strategies of wood.</title>
        <authorList>
            <person name="Hori C."/>
            <person name="Ishida T."/>
            <person name="Igarashi K."/>
            <person name="Samejima M."/>
            <person name="Suzuki H."/>
            <person name="Master E."/>
            <person name="Ferreira P."/>
            <person name="Ruiz-Duenas F.J."/>
            <person name="Held B."/>
            <person name="Canessa P."/>
            <person name="Larrondo L.F."/>
            <person name="Schmoll M."/>
            <person name="Druzhinina I.S."/>
            <person name="Kubicek C.P."/>
            <person name="Gaskell J.A."/>
            <person name="Kersten P."/>
            <person name="St John F."/>
            <person name="Glasner J."/>
            <person name="Sabat G."/>
            <person name="Splinter BonDurant S."/>
            <person name="Syed K."/>
            <person name="Yadav J."/>
            <person name="Mgbeahuruike A.C."/>
            <person name="Kovalchuk A."/>
            <person name="Asiegbu F.O."/>
            <person name="Lackner G."/>
            <person name="Hoffmeister D."/>
            <person name="Rencoret J."/>
            <person name="Gutierrez A."/>
            <person name="Sun H."/>
            <person name="Lindquist E."/>
            <person name="Barry K."/>
            <person name="Riley R."/>
            <person name="Grigoriev I.V."/>
            <person name="Henrissat B."/>
            <person name="Kues U."/>
            <person name="Berka R.M."/>
            <person name="Martinez A.T."/>
            <person name="Covert S.F."/>
            <person name="Blanchette R.A."/>
            <person name="Cullen D."/>
        </authorList>
    </citation>
    <scope>NUCLEOTIDE SEQUENCE [LARGE SCALE GENOMIC DNA]</scope>
    <source>
        <strain evidence="1 2">11061_1 CR5-6</strain>
    </source>
</reference>
<dbReference type="HOGENOM" id="CLU_1251068_0_0_1"/>
<evidence type="ECO:0000313" key="2">
    <source>
        <dbReference type="Proteomes" id="UP000053257"/>
    </source>
</evidence>
<name>A0A0C3SB35_PHLG1</name>
<protein>
    <submittedName>
        <fullName evidence="1">Uncharacterized protein</fullName>
    </submittedName>
</protein>
<gene>
    <name evidence="1" type="ORF">PHLGIDRAFT_413001</name>
</gene>
<keyword evidence="2" id="KW-1185">Reference proteome</keyword>
<dbReference type="EMBL" id="KN840494">
    <property type="protein sequence ID" value="KIP07590.1"/>
    <property type="molecule type" value="Genomic_DNA"/>
</dbReference>